<reference evidence="2 3" key="1">
    <citation type="submission" date="2017-01" db="EMBL/GenBank/DDBJ databases">
        <title>Complete genome sequence of esterase-producing bacterium Croceicoccus marinus E4A9.</title>
        <authorList>
            <person name="Wu Y.-H."/>
            <person name="Cheng H."/>
            <person name="Xu L."/>
            <person name="Huo Y.-Y."/>
            <person name="Wang C.-S."/>
            <person name="Xu X.-W."/>
        </authorList>
    </citation>
    <scope>NUCLEOTIDE SEQUENCE [LARGE SCALE GENOMIC DNA]</scope>
    <source>
        <strain evidence="2 3">E4A9</strain>
    </source>
</reference>
<protein>
    <recommendedName>
        <fullName evidence="1">TonB C-terminal domain-containing protein</fullName>
    </recommendedName>
</protein>
<keyword evidence="3" id="KW-1185">Reference proteome</keyword>
<dbReference type="KEGG" id="cman:A9D14_13900"/>
<dbReference type="Pfam" id="PF03544">
    <property type="entry name" value="TonB_C"/>
    <property type="match status" value="1"/>
</dbReference>
<dbReference type="EMBL" id="CP019602">
    <property type="protein sequence ID" value="ARU17059.1"/>
    <property type="molecule type" value="Genomic_DNA"/>
</dbReference>
<evidence type="ECO:0000313" key="3">
    <source>
        <dbReference type="Proteomes" id="UP000195807"/>
    </source>
</evidence>
<gene>
    <name evidence="2" type="ORF">A9D14_13900</name>
</gene>
<dbReference type="Gene3D" id="3.30.1150.10">
    <property type="match status" value="1"/>
</dbReference>
<dbReference type="AlphaFoldDB" id="A0A1Z1FE17"/>
<proteinExistence type="predicted"/>
<organism evidence="2 3">
    <name type="scientific">Croceicoccus marinus</name>
    <dbReference type="NCBI Taxonomy" id="450378"/>
    <lineage>
        <taxon>Bacteria</taxon>
        <taxon>Pseudomonadati</taxon>
        <taxon>Pseudomonadota</taxon>
        <taxon>Alphaproteobacteria</taxon>
        <taxon>Sphingomonadales</taxon>
        <taxon>Erythrobacteraceae</taxon>
        <taxon>Croceicoccus</taxon>
    </lineage>
</organism>
<feature type="domain" description="TonB C-terminal" evidence="1">
    <location>
        <begin position="207"/>
        <end position="283"/>
    </location>
</feature>
<evidence type="ECO:0000313" key="2">
    <source>
        <dbReference type="EMBL" id="ARU17059.1"/>
    </source>
</evidence>
<name>A0A1Z1FE17_9SPHN</name>
<dbReference type="STRING" id="450378.GCA_001661675_02791"/>
<dbReference type="GO" id="GO:0055085">
    <property type="term" value="P:transmembrane transport"/>
    <property type="evidence" value="ECO:0007669"/>
    <property type="project" value="InterPro"/>
</dbReference>
<accession>A0A1Z1FE17</accession>
<evidence type="ECO:0000259" key="1">
    <source>
        <dbReference type="Pfam" id="PF03544"/>
    </source>
</evidence>
<dbReference type="Proteomes" id="UP000195807">
    <property type="component" value="Chromosome"/>
</dbReference>
<dbReference type="SUPFAM" id="SSF74653">
    <property type="entry name" value="TolA/TonB C-terminal domain"/>
    <property type="match status" value="1"/>
</dbReference>
<dbReference type="InterPro" id="IPR037682">
    <property type="entry name" value="TonB_C"/>
</dbReference>
<sequence>MDALAKDPIVLDPTSRWFVNFAPDRCTIVRSFSEGDDAIALRISQFVPSSSLELMLLGHHAKLRAPSWRAGSVNFPLKVSLGPDTGVSAEASANQGSVDDGNVIIVSNLSFHPEPLSDFEPRPVRNFLPEDQQQALATMERIEFAGSIRRDLALNTGAMANVFKVLNDCTYNLMGAIGLDPDASRARSMPPVLVEESGEKMAREIQARYPSAAPADRRMAILRVRLIVEDNGSVGECTIIGTTNIDDFGKGVCDAFRGTARYSPALDAEGRPMRSWHLTTIRYMIPS</sequence>